<organism evidence="2 3">
    <name type="scientific">Azospirillum aestuarii</name>
    <dbReference type="NCBI Taxonomy" id="2802052"/>
    <lineage>
        <taxon>Bacteria</taxon>
        <taxon>Pseudomonadati</taxon>
        <taxon>Pseudomonadota</taxon>
        <taxon>Alphaproteobacteria</taxon>
        <taxon>Rhodospirillales</taxon>
        <taxon>Azospirillaceae</taxon>
        <taxon>Azospirillum</taxon>
    </lineage>
</organism>
<evidence type="ECO:0000259" key="1">
    <source>
        <dbReference type="Pfam" id="PF01609"/>
    </source>
</evidence>
<reference evidence="2 3" key="1">
    <citation type="submission" date="2021-01" db="EMBL/GenBank/DDBJ databases">
        <title>Azospirillum sp. YIM DDC1 draft genome.</title>
        <authorList>
            <person name="Wang Y.-X."/>
        </authorList>
    </citation>
    <scope>NUCLEOTIDE SEQUENCE [LARGE SCALE GENOMIC DNA]</scope>
    <source>
        <strain evidence="2 3">YIM DDC1</strain>
    </source>
</reference>
<evidence type="ECO:0000313" key="3">
    <source>
        <dbReference type="Proteomes" id="UP000654452"/>
    </source>
</evidence>
<dbReference type="EMBL" id="JAEPIV010000023">
    <property type="protein sequence ID" value="MBK4722301.1"/>
    <property type="molecule type" value="Genomic_DNA"/>
</dbReference>
<accession>A0ABS1I5F2</accession>
<dbReference type="Pfam" id="PF01609">
    <property type="entry name" value="DDE_Tnp_1"/>
    <property type="match status" value="1"/>
</dbReference>
<feature type="domain" description="Transposase IS4-like" evidence="1">
    <location>
        <begin position="82"/>
        <end position="135"/>
    </location>
</feature>
<protein>
    <submittedName>
        <fullName evidence="2">Transposase</fullName>
    </submittedName>
</protein>
<dbReference type="RefSeq" id="WP_200486845.1">
    <property type="nucleotide sequence ID" value="NZ_JAEPIV010000023.1"/>
</dbReference>
<dbReference type="Proteomes" id="UP000654452">
    <property type="component" value="Unassembled WGS sequence"/>
</dbReference>
<gene>
    <name evidence="2" type="ORF">JJL56_25950</name>
</gene>
<comment type="caution">
    <text evidence="2">The sequence shown here is derived from an EMBL/GenBank/DDBJ whole genome shotgun (WGS) entry which is preliminary data.</text>
</comment>
<evidence type="ECO:0000313" key="2">
    <source>
        <dbReference type="EMBL" id="MBK4722301.1"/>
    </source>
</evidence>
<proteinExistence type="predicted"/>
<sequence>MRVGVCGQLRLADGLVRAPENGVLDQIAGAVDWAALEVVPRSLRNRRSHAGGLRDNRRCCCAACCWGCGTAGCRTHHPVLAPRPKRRNRRLAQVRFAVEQPFAVFKERYGLRRLRLFTQARNHVQVLLACCAYTLRRAAGVGAD</sequence>
<keyword evidence="3" id="KW-1185">Reference proteome</keyword>
<name>A0ABS1I5F2_9PROT</name>
<dbReference type="InterPro" id="IPR002559">
    <property type="entry name" value="Transposase_11"/>
</dbReference>